<dbReference type="InterPro" id="IPR036322">
    <property type="entry name" value="WD40_repeat_dom_sf"/>
</dbReference>
<dbReference type="OrthoDB" id="60955at2759"/>
<dbReference type="SMART" id="SM00320">
    <property type="entry name" value="WD40"/>
    <property type="match status" value="4"/>
</dbReference>
<feature type="compositionally biased region" description="Basic residues" evidence="7">
    <location>
        <begin position="304"/>
        <end position="318"/>
    </location>
</feature>
<feature type="region of interest" description="Disordered" evidence="7">
    <location>
        <begin position="445"/>
        <end position="483"/>
    </location>
</feature>
<evidence type="ECO:0000256" key="6">
    <source>
        <dbReference type="PROSITE-ProRule" id="PRU00221"/>
    </source>
</evidence>
<dbReference type="InterPro" id="IPR019775">
    <property type="entry name" value="WD40_repeat_CS"/>
</dbReference>
<evidence type="ECO:0000256" key="7">
    <source>
        <dbReference type="SAM" id="MobiDB-lite"/>
    </source>
</evidence>
<dbReference type="InterPro" id="IPR015943">
    <property type="entry name" value="WD40/YVTN_repeat-like_dom_sf"/>
</dbReference>
<organism evidence="8 9">
    <name type="scientific">Lipomyces starkeyi NRRL Y-11557</name>
    <dbReference type="NCBI Taxonomy" id="675824"/>
    <lineage>
        <taxon>Eukaryota</taxon>
        <taxon>Fungi</taxon>
        <taxon>Dikarya</taxon>
        <taxon>Ascomycota</taxon>
        <taxon>Saccharomycotina</taxon>
        <taxon>Lipomycetes</taxon>
        <taxon>Lipomycetales</taxon>
        <taxon>Lipomycetaceae</taxon>
        <taxon>Lipomyces</taxon>
    </lineage>
</organism>
<keyword evidence="2" id="KW-0479">Metal-binding</keyword>
<keyword evidence="5" id="KW-0862">Zinc</keyword>
<dbReference type="InterPro" id="IPR037590">
    <property type="entry name" value="WDR24"/>
</dbReference>
<dbReference type="InterPro" id="IPR001680">
    <property type="entry name" value="WD40_rpt"/>
</dbReference>
<evidence type="ECO:0000313" key="8">
    <source>
        <dbReference type="EMBL" id="ODQ70457.1"/>
    </source>
</evidence>
<evidence type="ECO:0000256" key="5">
    <source>
        <dbReference type="ARBA" id="ARBA00022833"/>
    </source>
</evidence>
<name>A0A1E3Q087_LIPST</name>
<dbReference type="Pfam" id="PF00400">
    <property type="entry name" value="WD40"/>
    <property type="match status" value="2"/>
</dbReference>
<dbReference type="EMBL" id="KV454300">
    <property type="protein sequence ID" value="ODQ70457.1"/>
    <property type="molecule type" value="Genomic_DNA"/>
</dbReference>
<dbReference type="GO" id="GO:0008270">
    <property type="term" value="F:zinc ion binding"/>
    <property type="evidence" value="ECO:0007669"/>
    <property type="project" value="UniProtKB-KW"/>
</dbReference>
<dbReference type="SUPFAM" id="SSF50978">
    <property type="entry name" value="WD40 repeat-like"/>
    <property type="match status" value="1"/>
</dbReference>
<keyword evidence="3" id="KW-0677">Repeat</keyword>
<dbReference type="GO" id="GO:1904263">
    <property type="term" value="P:positive regulation of TORC1 signaling"/>
    <property type="evidence" value="ECO:0007669"/>
    <property type="project" value="TreeGrafter"/>
</dbReference>
<keyword evidence="4" id="KW-0863">Zinc-finger</keyword>
<keyword evidence="9" id="KW-1185">Reference proteome</keyword>
<keyword evidence="1 6" id="KW-0853">WD repeat</keyword>
<evidence type="ECO:0000313" key="9">
    <source>
        <dbReference type="Proteomes" id="UP000094385"/>
    </source>
</evidence>
<dbReference type="PANTHER" id="PTHR46200:SF1">
    <property type="entry name" value="GATOR COMPLEX PROTEIN WDR24"/>
    <property type="match status" value="1"/>
</dbReference>
<dbReference type="Gene3D" id="2.130.10.10">
    <property type="entry name" value="YVTN repeat-like/Quinoprotein amine dehydrogenase"/>
    <property type="match status" value="1"/>
</dbReference>
<dbReference type="STRING" id="675824.A0A1E3Q087"/>
<feature type="compositionally biased region" description="Polar residues" evidence="7">
    <location>
        <begin position="453"/>
        <end position="465"/>
    </location>
</feature>
<dbReference type="PROSITE" id="PS50294">
    <property type="entry name" value="WD_REPEATS_REGION"/>
    <property type="match status" value="2"/>
</dbReference>
<dbReference type="GO" id="GO:0016239">
    <property type="term" value="P:positive regulation of macroautophagy"/>
    <property type="evidence" value="ECO:0007669"/>
    <property type="project" value="TreeGrafter"/>
</dbReference>
<sequence length="483" mass="53913">MRVVKVNPNEILELVDMRESGTVADDDRIGYVSDMKWCLGNYSNNAAVASTSGSISMYDLSKPNATPQRLSGHTRTVNSISLNPMNPHIIVSGGLDRAIKFWDLRINRSVASVNGPESSRRVQVSNIDGSKTCAIFDTGYLLRWDSRYLTTPDRRVQAHSGPGFCFDYHPHLDIVATGGRDRTIRVWDLRQSDKCDQPARITRPMYEIPTSGAVSNVLWKKPCGSERTDSIDDAYLASSSLSVGDYRIQVWNLRRKYIPAYIIDYHKAPICSLTWASDGIYGSQAPVEESEWSDCENELDDRRRQRTRSGSKKVRRQRPAGTIWAASRDQRFVAHDVARSCPTKPIQSLSHQAFAWGPDDEFTFVALDKSALRKDGLFPRPVHNRRGSGTQKRSSGNMVMRMMLMNSAKREPQTVPEVPVQYVTSGNLSQFTTTSDKLSYTNDTAGVVDGQISEESTSDSNSCPQASHCPQEFDIPKGRSASV</sequence>
<accession>A0A1E3Q087</accession>
<dbReference type="Proteomes" id="UP000094385">
    <property type="component" value="Unassembled WGS sequence"/>
</dbReference>
<feature type="repeat" description="WD" evidence="6">
    <location>
        <begin position="156"/>
        <end position="197"/>
    </location>
</feature>
<evidence type="ECO:0000256" key="2">
    <source>
        <dbReference type="ARBA" id="ARBA00022723"/>
    </source>
</evidence>
<dbReference type="GO" id="GO:0005829">
    <property type="term" value="C:cytosol"/>
    <property type="evidence" value="ECO:0007669"/>
    <property type="project" value="TreeGrafter"/>
</dbReference>
<dbReference type="GO" id="GO:0005774">
    <property type="term" value="C:vacuolar membrane"/>
    <property type="evidence" value="ECO:0007669"/>
    <property type="project" value="TreeGrafter"/>
</dbReference>
<dbReference type="PROSITE" id="PS50082">
    <property type="entry name" value="WD_REPEATS_2"/>
    <property type="match status" value="2"/>
</dbReference>
<evidence type="ECO:0000256" key="3">
    <source>
        <dbReference type="ARBA" id="ARBA00022737"/>
    </source>
</evidence>
<evidence type="ECO:0000256" key="1">
    <source>
        <dbReference type="ARBA" id="ARBA00022574"/>
    </source>
</evidence>
<gene>
    <name evidence="8" type="ORF">LIPSTDRAFT_167565</name>
</gene>
<dbReference type="PROSITE" id="PS00678">
    <property type="entry name" value="WD_REPEATS_1"/>
    <property type="match status" value="2"/>
</dbReference>
<evidence type="ECO:0000256" key="4">
    <source>
        <dbReference type="ARBA" id="ARBA00022771"/>
    </source>
</evidence>
<feature type="repeat" description="WD" evidence="6">
    <location>
        <begin position="70"/>
        <end position="112"/>
    </location>
</feature>
<dbReference type="PANTHER" id="PTHR46200">
    <property type="entry name" value="GATOR COMPLEX PROTEIN WDR24"/>
    <property type="match status" value="1"/>
</dbReference>
<protein>
    <submittedName>
        <fullName evidence="8">Uncharacterized protein</fullName>
    </submittedName>
</protein>
<proteinExistence type="predicted"/>
<feature type="region of interest" description="Disordered" evidence="7">
    <location>
        <begin position="292"/>
        <end position="320"/>
    </location>
</feature>
<dbReference type="GO" id="GO:0061700">
    <property type="term" value="C:GATOR2 complex"/>
    <property type="evidence" value="ECO:0007669"/>
    <property type="project" value="TreeGrafter"/>
</dbReference>
<reference evidence="8 9" key="1">
    <citation type="journal article" date="2016" name="Proc. Natl. Acad. Sci. U.S.A.">
        <title>Comparative genomics of biotechnologically important yeasts.</title>
        <authorList>
            <person name="Riley R."/>
            <person name="Haridas S."/>
            <person name="Wolfe K.H."/>
            <person name="Lopes M.R."/>
            <person name="Hittinger C.T."/>
            <person name="Goeker M."/>
            <person name="Salamov A.A."/>
            <person name="Wisecaver J.H."/>
            <person name="Long T.M."/>
            <person name="Calvey C.H."/>
            <person name="Aerts A.L."/>
            <person name="Barry K.W."/>
            <person name="Choi C."/>
            <person name="Clum A."/>
            <person name="Coughlan A.Y."/>
            <person name="Deshpande S."/>
            <person name="Douglass A.P."/>
            <person name="Hanson S.J."/>
            <person name="Klenk H.-P."/>
            <person name="LaButti K.M."/>
            <person name="Lapidus A."/>
            <person name="Lindquist E.A."/>
            <person name="Lipzen A.M."/>
            <person name="Meier-Kolthoff J.P."/>
            <person name="Ohm R.A."/>
            <person name="Otillar R.P."/>
            <person name="Pangilinan J.L."/>
            <person name="Peng Y."/>
            <person name="Rokas A."/>
            <person name="Rosa C.A."/>
            <person name="Scheuner C."/>
            <person name="Sibirny A.A."/>
            <person name="Slot J.C."/>
            <person name="Stielow J.B."/>
            <person name="Sun H."/>
            <person name="Kurtzman C.P."/>
            <person name="Blackwell M."/>
            <person name="Grigoriev I.V."/>
            <person name="Jeffries T.W."/>
        </authorList>
    </citation>
    <scope>NUCLEOTIDE SEQUENCE [LARGE SCALE GENOMIC DNA]</scope>
    <source>
        <strain evidence="8 9">NRRL Y-11557</strain>
    </source>
</reference>
<dbReference type="AlphaFoldDB" id="A0A1E3Q087"/>